<dbReference type="Pfam" id="PF00994">
    <property type="entry name" value="MoCF_biosynth"/>
    <property type="match status" value="1"/>
</dbReference>
<dbReference type="Gene3D" id="3.40.980.10">
    <property type="entry name" value="MoaB/Mog-like domain"/>
    <property type="match status" value="1"/>
</dbReference>
<comment type="cofactor">
    <cofactor evidence="6">
        <name>Mg(2+)</name>
        <dbReference type="ChEBI" id="CHEBI:18420"/>
    </cofactor>
</comment>
<evidence type="ECO:0000256" key="3">
    <source>
        <dbReference type="ARBA" id="ARBA00010763"/>
    </source>
</evidence>
<dbReference type="Pfam" id="PF03454">
    <property type="entry name" value="MoeA_C"/>
    <property type="match status" value="1"/>
</dbReference>
<dbReference type="InterPro" id="IPR038987">
    <property type="entry name" value="MoeA-like"/>
</dbReference>
<comment type="function">
    <text evidence="1 6">Catalyzes the insertion of molybdate into adenylated molybdopterin with the concomitant release of AMP.</text>
</comment>
<dbReference type="GO" id="GO:0006777">
    <property type="term" value="P:Mo-molybdopterin cofactor biosynthetic process"/>
    <property type="evidence" value="ECO:0007669"/>
    <property type="project" value="UniProtKB-UniRule"/>
</dbReference>
<dbReference type="PANTHER" id="PTHR10192:SF5">
    <property type="entry name" value="GEPHYRIN"/>
    <property type="match status" value="1"/>
</dbReference>
<dbReference type="GO" id="GO:0061599">
    <property type="term" value="F:molybdopterin molybdotransferase activity"/>
    <property type="evidence" value="ECO:0007669"/>
    <property type="project" value="UniProtKB-UniRule"/>
</dbReference>
<dbReference type="NCBIfam" id="TIGR00177">
    <property type="entry name" value="molyb_syn"/>
    <property type="match status" value="1"/>
</dbReference>
<organism evidence="8">
    <name type="scientific">Roseihalotalea indica</name>
    <dbReference type="NCBI Taxonomy" id="2867963"/>
    <lineage>
        <taxon>Bacteria</taxon>
        <taxon>Pseudomonadati</taxon>
        <taxon>Bacteroidota</taxon>
        <taxon>Cytophagia</taxon>
        <taxon>Cytophagales</taxon>
        <taxon>Catalimonadaceae</taxon>
        <taxon>Roseihalotalea</taxon>
    </lineage>
</organism>
<dbReference type="SUPFAM" id="SSF63867">
    <property type="entry name" value="MoeA C-terminal domain-like"/>
    <property type="match status" value="1"/>
</dbReference>
<evidence type="ECO:0000259" key="7">
    <source>
        <dbReference type="SMART" id="SM00852"/>
    </source>
</evidence>
<comment type="similarity">
    <text evidence="3 6">Belongs to the MoeA family.</text>
</comment>
<reference evidence="8" key="2">
    <citation type="journal article" date="2024" name="Antonie Van Leeuwenhoek">
        <title>Roseihalotalea indica gen. nov., sp. nov., a halophilic Bacteroidetes from mesopelagic Southwest Indian Ocean with higher carbohydrate metabolic potential.</title>
        <authorList>
            <person name="Chen B."/>
            <person name="Zhang M."/>
            <person name="Lin D."/>
            <person name="Ye J."/>
            <person name="Tang K."/>
        </authorList>
    </citation>
    <scope>NUCLEOTIDE SEQUENCE</scope>
    <source>
        <strain evidence="8">TK19036</strain>
    </source>
</reference>
<dbReference type="GO" id="GO:0046872">
    <property type="term" value="F:metal ion binding"/>
    <property type="evidence" value="ECO:0007669"/>
    <property type="project" value="UniProtKB-UniRule"/>
</dbReference>
<evidence type="ECO:0000256" key="5">
    <source>
        <dbReference type="ARBA" id="ARBA00047317"/>
    </source>
</evidence>
<dbReference type="Gene3D" id="3.90.105.10">
    <property type="entry name" value="Molybdopterin biosynthesis moea protein, domain 2"/>
    <property type="match status" value="1"/>
</dbReference>
<gene>
    <name evidence="8" type="ORF">K4G66_04380</name>
</gene>
<dbReference type="PANTHER" id="PTHR10192">
    <property type="entry name" value="MOLYBDOPTERIN BIOSYNTHESIS PROTEIN"/>
    <property type="match status" value="1"/>
</dbReference>
<keyword evidence="6" id="KW-0808">Transferase</keyword>
<reference evidence="8" key="1">
    <citation type="journal article" date="2023" name="Comput. Struct. Biotechnol. J.">
        <title>Discovery of a novel marine Bacteroidetes with a rich repertoire of carbohydrate-active enzymes.</title>
        <authorList>
            <person name="Chen B."/>
            <person name="Liu G."/>
            <person name="Chen Q."/>
            <person name="Wang H."/>
            <person name="Liu L."/>
            <person name="Tang K."/>
        </authorList>
    </citation>
    <scope>NUCLEOTIDE SEQUENCE</scope>
    <source>
        <strain evidence="8">TK19036</strain>
    </source>
</reference>
<dbReference type="CDD" id="cd00887">
    <property type="entry name" value="MoeA"/>
    <property type="match status" value="1"/>
</dbReference>
<keyword evidence="6" id="KW-0500">Molybdenum</keyword>
<dbReference type="Gene3D" id="2.170.190.11">
    <property type="entry name" value="Molybdopterin biosynthesis moea protein, domain 3"/>
    <property type="match status" value="1"/>
</dbReference>
<keyword evidence="4 6" id="KW-0501">Molybdenum cofactor biosynthesis</keyword>
<evidence type="ECO:0000313" key="8">
    <source>
        <dbReference type="EMBL" id="WKN37944.1"/>
    </source>
</evidence>
<dbReference type="Pfam" id="PF03453">
    <property type="entry name" value="MoeA_N"/>
    <property type="match status" value="1"/>
</dbReference>
<dbReference type="PROSITE" id="PS01079">
    <property type="entry name" value="MOCF_BIOSYNTHESIS_2"/>
    <property type="match status" value="1"/>
</dbReference>
<dbReference type="InterPro" id="IPR008284">
    <property type="entry name" value="MoCF_biosynth_CS"/>
</dbReference>
<name>A0AA49JGV3_9BACT</name>
<dbReference type="InterPro" id="IPR036135">
    <property type="entry name" value="MoeA_linker/N_sf"/>
</dbReference>
<dbReference type="SUPFAM" id="SSF53218">
    <property type="entry name" value="Molybdenum cofactor biosynthesis proteins"/>
    <property type="match status" value="1"/>
</dbReference>
<keyword evidence="6" id="KW-0460">Magnesium</keyword>
<comment type="catalytic activity">
    <reaction evidence="5">
        <text>adenylyl-molybdopterin + molybdate = Mo-molybdopterin + AMP + H(+)</text>
        <dbReference type="Rhea" id="RHEA:35047"/>
        <dbReference type="ChEBI" id="CHEBI:15378"/>
        <dbReference type="ChEBI" id="CHEBI:36264"/>
        <dbReference type="ChEBI" id="CHEBI:62727"/>
        <dbReference type="ChEBI" id="CHEBI:71302"/>
        <dbReference type="ChEBI" id="CHEBI:456215"/>
        <dbReference type="EC" id="2.10.1.1"/>
    </reaction>
</comment>
<dbReference type="InterPro" id="IPR036425">
    <property type="entry name" value="MoaB/Mog-like_dom_sf"/>
</dbReference>
<dbReference type="EMBL" id="CP120682">
    <property type="protein sequence ID" value="WKN37944.1"/>
    <property type="molecule type" value="Genomic_DNA"/>
</dbReference>
<dbReference type="SMART" id="SM00852">
    <property type="entry name" value="MoCF_biosynth"/>
    <property type="match status" value="1"/>
</dbReference>
<dbReference type="InterPro" id="IPR036688">
    <property type="entry name" value="MoeA_C_domain_IV_sf"/>
</dbReference>
<dbReference type="GO" id="GO:0005829">
    <property type="term" value="C:cytosol"/>
    <property type="evidence" value="ECO:0007669"/>
    <property type="project" value="TreeGrafter"/>
</dbReference>
<accession>A0AA49JGV3</accession>
<evidence type="ECO:0000256" key="4">
    <source>
        <dbReference type="ARBA" id="ARBA00023150"/>
    </source>
</evidence>
<sequence length="402" mass="44336">MITPHEATQIINNHLFSFPPELVNLDDAHGRILREPIQADRDFPPFDRVTMDGIAYDIHGLNPDNPVLIIENTQLAGEPPKALSGPAHCLEAMTGAVLPKGANTVTPYEDIDIQEQQGQKIAALRIMPARKGQNVHPQGYDQPQGEELIPTGTRMSATQIAVAASVGKAQLSVTRAPNVAIVSTGDELVAVHEQPEPYQIRQSNNHALRAALRDTSIPSTFYHLPDSLEKTKQGLAQILEQHPVIVLSGGVSRGKKDYVPEALESLGVQKLFHKVKQRPGKPFWFGTKEDQNVVFALPGNPVSTFMCFHRYLKPWLEKSIGLTPNPPLLAALNDHVKFEPELTYFMQVKAYPNEEGHFVATPLEGHGSGDFANLLQCNGFLELPADRSHFIQGEVFPFIPFT</sequence>
<keyword evidence="6" id="KW-0479">Metal-binding</keyword>
<dbReference type="Gene3D" id="2.40.340.10">
    <property type="entry name" value="MoeA, C-terminal, domain IV"/>
    <property type="match status" value="1"/>
</dbReference>
<dbReference type="AlphaFoldDB" id="A0AA49JGV3"/>
<dbReference type="SUPFAM" id="SSF63882">
    <property type="entry name" value="MoeA N-terminal region -like"/>
    <property type="match status" value="1"/>
</dbReference>
<dbReference type="InterPro" id="IPR005111">
    <property type="entry name" value="MoeA_C_domain_IV"/>
</dbReference>
<evidence type="ECO:0000256" key="2">
    <source>
        <dbReference type="ARBA" id="ARBA00005046"/>
    </source>
</evidence>
<feature type="domain" description="MoaB/Mog" evidence="7">
    <location>
        <begin position="180"/>
        <end position="318"/>
    </location>
</feature>
<evidence type="ECO:0000256" key="6">
    <source>
        <dbReference type="RuleBase" id="RU365090"/>
    </source>
</evidence>
<dbReference type="InterPro" id="IPR005110">
    <property type="entry name" value="MoeA_linker/N"/>
</dbReference>
<comment type="pathway">
    <text evidence="2 6">Cofactor biosynthesis; molybdopterin biosynthesis.</text>
</comment>
<proteinExistence type="inferred from homology"/>
<protein>
    <recommendedName>
        <fullName evidence="6">Molybdopterin molybdenumtransferase</fullName>
        <ecNumber evidence="6">2.10.1.1</ecNumber>
    </recommendedName>
</protein>
<evidence type="ECO:0000256" key="1">
    <source>
        <dbReference type="ARBA" id="ARBA00002901"/>
    </source>
</evidence>
<dbReference type="EC" id="2.10.1.1" evidence="6"/>
<dbReference type="InterPro" id="IPR001453">
    <property type="entry name" value="MoaB/Mog_dom"/>
</dbReference>